<evidence type="ECO:0000313" key="1">
    <source>
        <dbReference type="EMBL" id="MBG2879186.1"/>
    </source>
</evidence>
<name>A0ABS0IT38_9GAMM</name>
<organism evidence="1 2">
    <name type="scientific">Proteus alimentorum</name>
    <dbReference type="NCBI Taxonomy" id="1973495"/>
    <lineage>
        <taxon>Bacteria</taxon>
        <taxon>Pseudomonadati</taxon>
        <taxon>Pseudomonadota</taxon>
        <taxon>Gammaproteobacteria</taxon>
        <taxon>Enterobacterales</taxon>
        <taxon>Morganellaceae</taxon>
        <taxon>Proteus</taxon>
    </lineage>
</organism>
<reference evidence="1 2" key="1">
    <citation type="submission" date="2020-11" db="EMBL/GenBank/DDBJ databases">
        <title>Enhanced detection system for hospital associated transmission using whole genome sequencing surveillance.</title>
        <authorList>
            <person name="Harrison L.H."/>
            <person name="Van Tyne D."/>
            <person name="Marsh J.W."/>
            <person name="Griffith M.P."/>
            <person name="Snyder D.J."/>
            <person name="Cooper V.S."/>
            <person name="Mustapha M."/>
        </authorList>
    </citation>
    <scope>NUCLEOTIDE SEQUENCE [LARGE SCALE GENOMIC DNA]</scope>
    <source>
        <strain evidence="1 2">PR00075</strain>
    </source>
</reference>
<gene>
    <name evidence="1" type="ORF">I4902_07890</name>
</gene>
<dbReference type="Proteomes" id="UP000614721">
    <property type="component" value="Unassembled WGS sequence"/>
</dbReference>
<protein>
    <submittedName>
        <fullName evidence="1">Uncharacterized protein</fullName>
    </submittedName>
</protein>
<keyword evidence="2" id="KW-1185">Reference proteome</keyword>
<accession>A0ABS0IT38</accession>
<comment type="caution">
    <text evidence="1">The sequence shown here is derived from an EMBL/GenBank/DDBJ whole genome shotgun (WGS) entry which is preliminary data.</text>
</comment>
<dbReference type="EMBL" id="JADSJP010000010">
    <property type="protein sequence ID" value="MBG2879186.1"/>
    <property type="molecule type" value="Genomic_DNA"/>
</dbReference>
<dbReference type="RefSeq" id="WP_231039793.1">
    <property type="nucleotide sequence ID" value="NZ_JADRYY010000011.1"/>
</dbReference>
<proteinExistence type="predicted"/>
<sequence length="276" mass="31633">MTYYKTVEGGTTTELETDIFYLNQIPDAMEKMGWETAPKLMRHWFSITPAYPFKPKEKIKLIEESATLIPTNLVNTNIVKMGWALNYIQVKESIGYLLNNWATPKGINLLRKRLGSNTRIGYTDSAIELDSYAQVNSRPIGGTLDTINDYYGALGKATIKIAVKGYITKINSRDAFITEMLGIYIKDSYDFSAENEPLGVWSKNGIMNKTQTLLYMGFYNQNMWKELSDGGFSGSVPIYNKNFREWQEKWNEGGDFIVFSDILWSYPMPNDRVIYL</sequence>
<evidence type="ECO:0000313" key="2">
    <source>
        <dbReference type="Proteomes" id="UP000614721"/>
    </source>
</evidence>
<dbReference type="InterPro" id="IPR045646">
    <property type="entry name" value="DUF6402"/>
</dbReference>
<dbReference type="Pfam" id="PF19940">
    <property type="entry name" value="DUF6402"/>
    <property type="match status" value="1"/>
</dbReference>